<keyword evidence="4" id="KW-0378">Hydrolase</keyword>
<keyword evidence="12" id="KW-1185">Reference proteome</keyword>
<dbReference type="GO" id="GO:0004519">
    <property type="term" value="F:endonuclease activity"/>
    <property type="evidence" value="ECO:0007669"/>
    <property type="project" value="InterPro"/>
</dbReference>
<feature type="binding site" evidence="7">
    <location>
        <position position="78"/>
    </location>
    <ligand>
        <name>Mg(2+)</name>
        <dbReference type="ChEBI" id="CHEBI:18420"/>
        <label>1</label>
    </ligand>
</feature>
<evidence type="ECO:0000313" key="11">
    <source>
        <dbReference type="EMBL" id="RAR85237.1"/>
    </source>
</evidence>
<evidence type="ECO:0000256" key="5">
    <source>
        <dbReference type="ARBA" id="ARBA00022842"/>
    </source>
</evidence>
<dbReference type="Gene3D" id="3.60.10.10">
    <property type="entry name" value="Endonuclease/exonuclease/phosphatase"/>
    <property type="match status" value="1"/>
</dbReference>
<feature type="site" description="Interaction with DNA substrate" evidence="8">
    <location>
        <position position="294"/>
    </location>
</feature>
<dbReference type="Proteomes" id="UP000248856">
    <property type="component" value="Unassembled WGS sequence"/>
</dbReference>
<feature type="site" description="Transition state stabilizer" evidence="8">
    <location>
        <position position="195"/>
    </location>
</feature>
<dbReference type="InterPro" id="IPR020848">
    <property type="entry name" value="AP_endonuclease_F1_CS"/>
</dbReference>
<feature type="site" description="Important for catalytic activity" evidence="8">
    <location>
        <position position="264"/>
    </location>
</feature>
<dbReference type="NCBIfam" id="TIGR00195">
    <property type="entry name" value="exoDNase_III"/>
    <property type="match status" value="1"/>
</dbReference>
<dbReference type="PANTHER" id="PTHR43250:SF2">
    <property type="entry name" value="EXODEOXYRIBONUCLEASE III"/>
    <property type="match status" value="1"/>
</dbReference>
<accession>A0A328ZQX5</accession>
<dbReference type="InterPro" id="IPR036691">
    <property type="entry name" value="Endo/exonu/phosph_ase_sf"/>
</dbReference>
<dbReference type="PROSITE" id="PS51435">
    <property type="entry name" value="AP_NUCLEASE_F1_4"/>
    <property type="match status" value="1"/>
</dbReference>
<dbReference type="GO" id="GO:0006281">
    <property type="term" value="P:DNA repair"/>
    <property type="evidence" value="ECO:0007669"/>
    <property type="project" value="InterPro"/>
</dbReference>
<evidence type="ECO:0000256" key="1">
    <source>
        <dbReference type="ARBA" id="ARBA00001936"/>
    </source>
</evidence>
<dbReference type="GO" id="GO:0008311">
    <property type="term" value="F:double-stranded DNA 3'-5' DNA exonuclease activity"/>
    <property type="evidence" value="ECO:0007669"/>
    <property type="project" value="InterPro"/>
</dbReference>
<gene>
    <name evidence="11" type="ORF">AX018_100615</name>
</gene>
<feature type="binding site" evidence="7">
    <location>
        <position position="193"/>
    </location>
    <ligand>
        <name>Mg(2+)</name>
        <dbReference type="ChEBI" id="CHEBI:18420"/>
        <label>1</label>
    </ligand>
</feature>
<evidence type="ECO:0000256" key="9">
    <source>
        <dbReference type="SAM" id="MobiDB-lite"/>
    </source>
</evidence>
<dbReference type="SUPFAM" id="SSF56219">
    <property type="entry name" value="DNase I-like"/>
    <property type="match status" value="1"/>
</dbReference>
<sequence length="302" mass="33981">MDGPWRRTGTGNALRATATWLMASSILEKWFSIFPNEINELPNTMKLATWNVNSLSVRLPQVLAWLADNPVEALGLQELKLVDEKFPHDAFEAAGYHAACFGQKTYNGVALLSRAPLRDVVRNIPGHEDAQARVIAATIDTPEGPLRVVNGYFVNGQAPGSEKFAYKMLWLQALHRWLREELLAHPRLVLMGDFNVAPEDRDSFDPVGLKDTIHHTVEERAHFQDLLGLGLTDAFRLFEQPEKSFSWWDYRMLGFQKNRGLRIDHILVSDALRGQVTACGIDRAPRKNPQPSDHTPVVVTLA</sequence>
<evidence type="ECO:0000256" key="6">
    <source>
        <dbReference type="PIRSR" id="PIRSR604808-1"/>
    </source>
</evidence>
<dbReference type="NCBIfam" id="TIGR00633">
    <property type="entry name" value="xth"/>
    <property type="match status" value="1"/>
</dbReference>
<name>A0A328ZQX5_9BURK</name>
<feature type="active site" evidence="6">
    <location>
        <position position="152"/>
    </location>
</feature>
<evidence type="ECO:0000256" key="7">
    <source>
        <dbReference type="PIRSR" id="PIRSR604808-2"/>
    </source>
</evidence>
<dbReference type="EMBL" id="QLTA01000006">
    <property type="protein sequence ID" value="RAR85237.1"/>
    <property type="molecule type" value="Genomic_DNA"/>
</dbReference>
<evidence type="ECO:0000259" key="10">
    <source>
        <dbReference type="Pfam" id="PF03372"/>
    </source>
</evidence>
<dbReference type="PROSITE" id="PS00728">
    <property type="entry name" value="AP_NUCLEASE_F1_3"/>
    <property type="match status" value="1"/>
</dbReference>
<comment type="similarity">
    <text evidence="2">Belongs to the DNA repair enzymes AP/ExoA family.</text>
</comment>
<proteinExistence type="inferred from homology"/>
<organism evidence="11 12">
    <name type="scientific">Paracidovorax anthurii</name>
    <dbReference type="NCBI Taxonomy" id="78229"/>
    <lineage>
        <taxon>Bacteria</taxon>
        <taxon>Pseudomonadati</taxon>
        <taxon>Pseudomonadota</taxon>
        <taxon>Betaproteobacteria</taxon>
        <taxon>Burkholderiales</taxon>
        <taxon>Comamonadaceae</taxon>
        <taxon>Paracidovorax</taxon>
    </lineage>
</organism>
<dbReference type="GO" id="GO:0003677">
    <property type="term" value="F:DNA binding"/>
    <property type="evidence" value="ECO:0007669"/>
    <property type="project" value="InterPro"/>
</dbReference>
<comment type="cofactor">
    <cofactor evidence="1">
        <name>Mn(2+)</name>
        <dbReference type="ChEBI" id="CHEBI:29035"/>
    </cofactor>
</comment>
<keyword evidence="3 7" id="KW-0479">Metal-binding</keyword>
<reference evidence="11 12" key="1">
    <citation type="submission" date="2018-06" db="EMBL/GenBank/DDBJ databases">
        <title>Genomic Encyclopedia of Archaeal and Bacterial Type Strains, Phase II (KMG-II): from individual species to whole genera.</title>
        <authorList>
            <person name="Goeker M."/>
        </authorList>
    </citation>
    <scope>NUCLEOTIDE SEQUENCE [LARGE SCALE GENOMIC DNA]</scope>
    <source>
        <strain evidence="11 12">CFPB 3232</strain>
    </source>
</reference>
<protein>
    <submittedName>
        <fullName evidence="11">Exodeoxyribonuclease-3</fullName>
    </submittedName>
</protein>
<dbReference type="PANTHER" id="PTHR43250">
    <property type="entry name" value="EXODEOXYRIBONUCLEASE III"/>
    <property type="match status" value="1"/>
</dbReference>
<feature type="domain" description="Endonuclease/exonuclease/phosphatase" evidence="10">
    <location>
        <begin position="48"/>
        <end position="294"/>
    </location>
</feature>
<comment type="caution">
    <text evidence="11">The sequence shown here is derived from an EMBL/GenBank/DDBJ whole genome shotgun (WGS) entry which is preliminary data.</text>
</comment>
<feature type="binding site" evidence="7">
    <location>
        <position position="51"/>
    </location>
    <ligand>
        <name>Mg(2+)</name>
        <dbReference type="ChEBI" id="CHEBI:18420"/>
        <label>1</label>
    </ligand>
</feature>
<dbReference type="AlphaFoldDB" id="A0A328ZQX5"/>
<dbReference type="GO" id="GO:0046872">
    <property type="term" value="F:metal ion binding"/>
    <property type="evidence" value="ECO:0007669"/>
    <property type="project" value="UniProtKB-KW"/>
</dbReference>
<feature type="binding site" evidence="7">
    <location>
        <position position="195"/>
    </location>
    <ligand>
        <name>Mg(2+)</name>
        <dbReference type="ChEBI" id="CHEBI:18420"/>
        <label>1</label>
    </ligand>
</feature>
<feature type="binding site" evidence="7">
    <location>
        <position position="293"/>
    </location>
    <ligand>
        <name>Mg(2+)</name>
        <dbReference type="ChEBI" id="CHEBI:18420"/>
        <label>1</label>
    </ligand>
</feature>
<comment type="cofactor">
    <cofactor evidence="7">
        <name>Mg(2+)</name>
        <dbReference type="ChEBI" id="CHEBI:18420"/>
    </cofactor>
    <cofactor evidence="7">
        <name>Mn(2+)</name>
        <dbReference type="ChEBI" id="CHEBI:29035"/>
    </cofactor>
    <text evidence="7">Probably binds two magnesium or manganese ions per subunit.</text>
</comment>
<dbReference type="CDD" id="cd09086">
    <property type="entry name" value="ExoIII-like_AP-endo"/>
    <property type="match status" value="1"/>
</dbReference>
<keyword evidence="5 7" id="KW-0460">Magnesium</keyword>
<feature type="active site" description="Proton donor/acceptor" evidence="6">
    <location>
        <position position="193"/>
    </location>
</feature>
<keyword evidence="7" id="KW-0464">Manganese</keyword>
<dbReference type="InterPro" id="IPR037493">
    <property type="entry name" value="ExoIII-like"/>
</dbReference>
<evidence type="ECO:0000256" key="2">
    <source>
        <dbReference type="ARBA" id="ARBA00007092"/>
    </source>
</evidence>
<dbReference type="InterPro" id="IPR004808">
    <property type="entry name" value="AP_endonuc_1"/>
</dbReference>
<dbReference type="InterPro" id="IPR005135">
    <property type="entry name" value="Endo/exonuclease/phosphatase"/>
</dbReference>
<evidence type="ECO:0000256" key="8">
    <source>
        <dbReference type="PIRSR" id="PIRSR604808-3"/>
    </source>
</evidence>
<feature type="binding site" evidence="7">
    <location>
        <position position="294"/>
    </location>
    <ligand>
        <name>Mg(2+)</name>
        <dbReference type="ChEBI" id="CHEBI:18420"/>
        <label>1</label>
    </ligand>
</feature>
<feature type="region of interest" description="Disordered" evidence="9">
    <location>
        <begin position="283"/>
        <end position="302"/>
    </location>
</feature>
<evidence type="ECO:0000256" key="3">
    <source>
        <dbReference type="ARBA" id="ARBA00022723"/>
    </source>
</evidence>
<dbReference type="Pfam" id="PF03372">
    <property type="entry name" value="Exo_endo_phos"/>
    <property type="match status" value="1"/>
</dbReference>
<feature type="active site" description="Proton acceptor" evidence="6">
    <location>
        <position position="294"/>
    </location>
</feature>
<evidence type="ECO:0000313" key="12">
    <source>
        <dbReference type="Proteomes" id="UP000248856"/>
    </source>
</evidence>
<evidence type="ECO:0000256" key="4">
    <source>
        <dbReference type="ARBA" id="ARBA00022801"/>
    </source>
</evidence>